<evidence type="ECO:0000256" key="2">
    <source>
        <dbReference type="ARBA" id="ARBA00004167"/>
    </source>
</evidence>
<keyword evidence="5 10" id="KW-0479">Metal-binding</keyword>
<keyword evidence="9" id="KW-0472">Membrane</keyword>
<protein>
    <submittedName>
        <fullName evidence="12">Cytochrome P450 CYP716D25</fullName>
    </submittedName>
</protein>
<evidence type="ECO:0000256" key="8">
    <source>
        <dbReference type="ARBA" id="ARBA00023004"/>
    </source>
</evidence>
<dbReference type="PANTHER" id="PTHR24286">
    <property type="entry name" value="CYTOCHROME P450 26"/>
    <property type="match status" value="1"/>
</dbReference>
<keyword evidence="6" id="KW-1133">Transmembrane helix</keyword>
<comment type="subcellular location">
    <subcellularLocation>
        <location evidence="2">Membrane</location>
        <topology evidence="2">Single-pass membrane protein</topology>
    </subcellularLocation>
</comment>
<dbReference type="CDD" id="cd11043">
    <property type="entry name" value="CYP90-like"/>
    <property type="match status" value="1"/>
</dbReference>
<organism evidence="12">
    <name type="scientific">Salvia miltiorrhiza</name>
    <name type="common">Chinese sage</name>
    <dbReference type="NCBI Taxonomy" id="226208"/>
    <lineage>
        <taxon>Eukaryota</taxon>
        <taxon>Viridiplantae</taxon>
        <taxon>Streptophyta</taxon>
        <taxon>Embryophyta</taxon>
        <taxon>Tracheophyta</taxon>
        <taxon>Spermatophyta</taxon>
        <taxon>Magnoliopsida</taxon>
        <taxon>eudicotyledons</taxon>
        <taxon>Gunneridae</taxon>
        <taxon>Pentapetalae</taxon>
        <taxon>asterids</taxon>
        <taxon>lamiids</taxon>
        <taxon>Lamiales</taxon>
        <taxon>Lamiaceae</taxon>
        <taxon>Nepetoideae</taxon>
        <taxon>Mentheae</taxon>
        <taxon>Salviinae</taxon>
        <taxon>Salvia</taxon>
        <taxon>Salvia incertae sedis</taxon>
    </lineage>
</organism>
<dbReference type="GO" id="GO:0016125">
    <property type="term" value="P:sterol metabolic process"/>
    <property type="evidence" value="ECO:0007669"/>
    <property type="project" value="TreeGrafter"/>
</dbReference>
<evidence type="ECO:0000256" key="7">
    <source>
        <dbReference type="ARBA" id="ARBA00023002"/>
    </source>
</evidence>
<dbReference type="GO" id="GO:0005506">
    <property type="term" value="F:iron ion binding"/>
    <property type="evidence" value="ECO:0007669"/>
    <property type="project" value="InterPro"/>
</dbReference>
<evidence type="ECO:0000256" key="6">
    <source>
        <dbReference type="ARBA" id="ARBA00022989"/>
    </source>
</evidence>
<evidence type="ECO:0000256" key="1">
    <source>
        <dbReference type="ARBA" id="ARBA00001971"/>
    </source>
</evidence>
<dbReference type="FunFam" id="1.10.630.10:FF:000022">
    <property type="entry name" value="Taxadiene 5-alpha hydroxylase"/>
    <property type="match status" value="1"/>
</dbReference>
<dbReference type="InterPro" id="IPR017972">
    <property type="entry name" value="Cyt_P450_CS"/>
</dbReference>
<comment type="cofactor">
    <cofactor evidence="1 10">
        <name>heme</name>
        <dbReference type="ChEBI" id="CHEBI:30413"/>
    </cofactor>
</comment>
<dbReference type="Gene3D" id="1.10.630.10">
    <property type="entry name" value="Cytochrome P450"/>
    <property type="match status" value="1"/>
</dbReference>
<dbReference type="InterPro" id="IPR001128">
    <property type="entry name" value="Cyt_P450"/>
</dbReference>
<dbReference type="GO" id="GO:0016020">
    <property type="term" value="C:membrane"/>
    <property type="evidence" value="ECO:0007669"/>
    <property type="project" value="UniProtKB-SubCell"/>
</dbReference>
<reference evidence="12" key="1">
    <citation type="journal article" date="2014" name="PLoS ONE">
        <title>Computational identification and systematic classification of novel Cytochrome P450 genes in Salvia miltiorrhiza.</title>
        <authorList>
            <person name="Chen H."/>
            <person name="Wu B."/>
            <person name="Nelson D.R."/>
            <person name="Wu K."/>
            <person name="Liu C."/>
        </authorList>
    </citation>
    <scope>NUCLEOTIDE SEQUENCE</scope>
</reference>
<dbReference type="PRINTS" id="PR00385">
    <property type="entry name" value="P450"/>
</dbReference>
<keyword evidence="10 11" id="KW-0349">Heme</keyword>
<keyword evidence="7 11" id="KW-0560">Oxidoreductase</keyword>
<evidence type="ECO:0000256" key="11">
    <source>
        <dbReference type="RuleBase" id="RU000461"/>
    </source>
</evidence>
<keyword evidence="8 10" id="KW-0408">Iron</keyword>
<dbReference type="InterPro" id="IPR036396">
    <property type="entry name" value="Cyt_P450_sf"/>
</dbReference>
<dbReference type="GO" id="GO:0020037">
    <property type="term" value="F:heme binding"/>
    <property type="evidence" value="ECO:0007669"/>
    <property type="project" value="InterPro"/>
</dbReference>
<evidence type="ECO:0000256" key="3">
    <source>
        <dbReference type="ARBA" id="ARBA00010617"/>
    </source>
</evidence>
<keyword evidence="4" id="KW-0812">Transmembrane</keyword>
<dbReference type="PANTHER" id="PTHR24286:SF209">
    <property type="entry name" value="BETA-AMYRIN 28-OXIDASE-LIKE"/>
    <property type="match status" value="1"/>
</dbReference>
<accession>A0A0B4VSX6</accession>
<evidence type="ECO:0000256" key="4">
    <source>
        <dbReference type="ARBA" id="ARBA00022692"/>
    </source>
</evidence>
<dbReference type="PRINTS" id="PR00463">
    <property type="entry name" value="EP450I"/>
</dbReference>
<dbReference type="GO" id="GO:0016114">
    <property type="term" value="P:terpenoid biosynthetic process"/>
    <property type="evidence" value="ECO:0007669"/>
    <property type="project" value="UniProtKB-ARBA"/>
</dbReference>
<feature type="binding site" description="axial binding residue" evidence="10">
    <location>
        <position position="425"/>
    </location>
    <ligand>
        <name>heme</name>
        <dbReference type="ChEBI" id="CHEBI:30413"/>
    </ligand>
    <ligandPart>
        <name>Fe</name>
        <dbReference type="ChEBI" id="CHEBI:18248"/>
    </ligandPart>
</feature>
<sequence>MAAVLIVAAVLIILVIIFELFTRSSRNGALNLPPGSYGWPVLGETAEFLRAGLDGKPEKFVRERMEKYNSQVFKTWIMGEPMAVLCGAAGNKFLFSNENKLVTVWWPSSVRKLLGPCLATSGGEEGRQMRRMVSYFVSPDAFTRLYIKTMDMVSQQHIKTHWQGKEEVKVFPTIKQYTFELACRLFMSLEDGEQIGKLAILFNIFLKGIISIPINLPGARFYRAKKATYAIKNELHKLVRERRGALEQKTALPCQDLLSHLLVTPDENARFMAEPVIVNNILMLLFAGHDTSSVAITMLLKSLAERPDVYEKVLREQREIATEGAGEFLQWEDIQKMKYSWSVVCEAMRLSPPVIGAFREALTDISYAGYHIPKGWKLYWSSSNTHRDPSLFKSYTEFDPSRFEESSSGPAPYSYVPFGGGPRMCLGKEFARLEILIFLHNLIKRYRWKLVNPREKIAYDPMPTPVEGLPILLQPHI</sequence>
<dbReference type="SUPFAM" id="SSF48264">
    <property type="entry name" value="Cytochrome P450"/>
    <property type="match status" value="1"/>
</dbReference>
<evidence type="ECO:0000313" key="12">
    <source>
        <dbReference type="EMBL" id="AJD25250.1"/>
    </source>
</evidence>
<dbReference type="Pfam" id="PF00067">
    <property type="entry name" value="p450"/>
    <property type="match status" value="1"/>
</dbReference>
<keyword evidence="11" id="KW-0503">Monooxygenase</keyword>
<evidence type="ECO:0000256" key="10">
    <source>
        <dbReference type="PIRSR" id="PIRSR602401-1"/>
    </source>
</evidence>
<proteinExistence type="evidence at transcript level"/>
<dbReference type="InterPro" id="IPR002401">
    <property type="entry name" value="Cyt_P450_E_grp-I"/>
</dbReference>
<dbReference type="EMBL" id="KP337756">
    <property type="protein sequence ID" value="AJD25250.1"/>
    <property type="molecule type" value="mRNA"/>
</dbReference>
<dbReference type="PROSITE" id="PS00086">
    <property type="entry name" value="CYTOCHROME_P450"/>
    <property type="match status" value="1"/>
</dbReference>
<evidence type="ECO:0000256" key="9">
    <source>
        <dbReference type="ARBA" id="ARBA00023136"/>
    </source>
</evidence>
<comment type="similarity">
    <text evidence="3 11">Belongs to the cytochrome P450 family.</text>
</comment>
<name>A0A0B4VSX6_SALMI</name>
<dbReference type="AlphaFoldDB" id="A0A0B4VSX6"/>
<dbReference type="SMR" id="A0A0B4VSX6"/>
<evidence type="ECO:0000256" key="5">
    <source>
        <dbReference type="ARBA" id="ARBA00022723"/>
    </source>
</evidence>
<dbReference type="GO" id="GO:0016712">
    <property type="term" value="F:oxidoreductase activity, acting on paired donors, with incorporation or reduction of molecular oxygen, reduced flavin or flavoprotein as one donor, and incorporation of one atom of oxygen"/>
    <property type="evidence" value="ECO:0007669"/>
    <property type="project" value="UniProtKB-ARBA"/>
</dbReference>